<dbReference type="AlphaFoldDB" id="A0AB34J3Z3"/>
<evidence type="ECO:0000313" key="6">
    <source>
        <dbReference type="EMBL" id="KAL1511936.1"/>
    </source>
</evidence>
<dbReference type="InterPro" id="IPR002569">
    <property type="entry name" value="Met_Sox_Rdtase_MsrA_dom"/>
</dbReference>
<evidence type="ECO:0000256" key="3">
    <source>
        <dbReference type="ARBA" id="ARBA00023002"/>
    </source>
</evidence>
<name>A0AB34J3Z3_PRYPA</name>
<evidence type="ECO:0000256" key="1">
    <source>
        <dbReference type="ARBA" id="ARBA00005591"/>
    </source>
</evidence>
<comment type="similarity">
    <text evidence="1">Belongs to the MsrA Met sulfoxide reductase family.</text>
</comment>
<organism evidence="6 7">
    <name type="scientific">Prymnesium parvum</name>
    <name type="common">Toxic golden alga</name>
    <dbReference type="NCBI Taxonomy" id="97485"/>
    <lineage>
        <taxon>Eukaryota</taxon>
        <taxon>Haptista</taxon>
        <taxon>Haptophyta</taxon>
        <taxon>Prymnesiophyceae</taxon>
        <taxon>Prymnesiales</taxon>
        <taxon>Prymnesiaceae</taxon>
        <taxon>Prymnesium</taxon>
    </lineage>
</organism>
<evidence type="ECO:0000256" key="2">
    <source>
        <dbReference type="ARBA" id="ARBA00012502"/>
    </source>
</evidence>
<gene>
    <name evidence="6" type="ORF">AB1Y20_005216</name>
</gene>
<dbReference type="EC" id="1.8.4.11" evidence="2"/>
<accession>A0AB34J3Z3</accession>
<protein>
    <recommendedName>
        <fullName evidence="2">peptide-methionine (S)-S-oxide reductase</fullName>
        <ecNumber evidence="2">1.8.4.11</ecNumber>
    </recommendedName>
    <alternativeName>
        <fullName evidence="4">Peptide-methionine (S)-S-oxide reductase</fullName>
    </alternativeName>
</protein>
<evidence type="ECO:0000259" key="5">
    <source>
        <dbReference type="Pfam" id="PF01625"/>
    </source>
</evidence>
<comment type="caution">
    <text evidence="6">The sequence shown here is derived from an EMBL/GenBank/DDBJ whole genome shotgun (WGS) entry which is preliminary data.</text>
</comment>
<proteinExistence type="inferred from homology"/>
<evidence type="ECO:0000256" key="4">
    <source>
        <dbReference type="ARBA" id="ARBA00030643"/>
    </source>
</evidence>
<dbReference type="InterPro" id="IPR036509">
    <property type="entry name" value="Met_Sox_Rdtase_MsrA_sf"/>
</dbReference>
<feature type="domain" description="Peptide methionine sulphoxide reductase MsrA" evidence="5">
    <location>
        <begin position="1"/>
        <end position="128"/>
    </location>
</feature>
<dbReference type="Gene3D" id="3.30.1060.10">
    <property type="entry name" value="Peptide methionine sulphoxide reductase MsrA"/>
    <property type="match status" value="1"/>
</dbReference>
<dbReference type="Pfam" id="PF01625">
    <property type="entry name" value="PMSR"/>
    <property type="match status" value="1"/>
</dbReference>
<dbReference type="SUPFAM" id="SSF55068">
    <property type="entry name" value="Peptide methionine sulfoxide reductase"/>
    <property type="match status" value="1"/>
</dbReference>
<dbReference type="PANTHER" id="PTHR43774:SF1">
    <property type="entry name" value="PEPTIDE METHIONINE SULFOXIDE REDUCTASE MSRA 2"/>
    <property type="match status" value="1"/>
</dbReference>
<dbReference type="Proteomes" id="UP001515480">
    <property type="component" value="Unassembled WGS sequence"/>
</dbReference>
<keyword evidence="3" id="KW-0560">Oxidoreductase</keyword>
<reference evidence="6 7" key="1">
    <citation type="journal article" date="2024" name="Science">
        <title>Giant polyketide synthase enzymes in the biosynthesis of giant marine polyether toxins.</title>
        <authorList>
            <person name="Fallon T.R."/>
            <person name="Shende V.V."/>
            <person name="Wierzbicki I.H."/>
            <person name="Pendleton A.L."/>
            <person name="Watervoot N.F."/>
            <person name="Auber R.P."/>
            <person name="Gonzalez D.J."/>
            <person name="Wisecaver J.H."/>
            <person name="Moore B.S."/>
        </authorList>
    </citation>
    <scope>NUCLEOTIDE SEQUENCE [LARGE SCALE GENOMIC DNA]</scope>
    <source>
        <strain evidence="6 7">12B1</strain>
    </source>
</reference>
<dbReference type="EMBL" id="JBGBPQ010000013">
    <property type="protein sequence ID" value="KAL1511936.1"/>
    <property type="molecule type" value="Genomic_DNA"/>
</dbReference>
<keyword evidence="7" id="KW-1185">Reference proteome</keyword>
<dbReference type="PANTHER" id="PTHR43774">
    <property type="entry name" value="PEPTIDE METHIONINE SULFOXIDE REDUCTASE"/>
    <property type="match status" value="1"/>
</dbReference>
<dbReference type="GO" id="GO:0008113">
    <property type="term" value="F:peptide-methionine (S)-S-oxide reductase activity"/>
    <property type="evidence" value="ECO:0007669"/>
    <property type="project" value="UniProtKB-EC"/>
</dbReference>
<sequence length="132" mass="14913">MFRKVPGVLDTVVGYCGGTTAWPTYESIGDHTEALRVTFDPSVISYGEILRIFWAEHQPMPFTITGHQYKSAIYCHTALQRQTALKVKEELSGKSPFASALDSTSIEEAKTFYRAEEYHQQWISKQSGTFVL</sequence>
<evidence type="ECO:0000313" key="7">
    <source>
        <dbReference type="Proteomes" id="UP001515480"/>
    </source>
</evidence>